<organism evidence="2">
    <name type="scientific">Arundo donax</name>
    <name type="common">Giant reed</name>
    <name type="synonym">Donax arundinaceus</name>
    <dbReference type="NCBI Taxonomy" id="35708"/>
    <lineage>
        <taxon>Eukaryota</taxon>
        <taxon>Viridiplantae</taxon>
        <taxon>Streptophyta</taxon>
        <taxon>Embryophyta</taxon>
        <taxon>Tracheophyta</taxon>
        <taxon>Spermatophyta</taxon>
        <taxon>Magnoliopsida</taxon>
        <taxon>Liliopsida</taxon>
        <taxon>Poales</taxon>
        <taxon>Poaceae</taxon>
        <taxon>PACMAD clade</taxon>
        <taxon>Arundinoideae</taxon>
        <taxon>Arundineae</taxon>
        <taxon>Arundo</taxon>
    </lineage>
</organism>
<protein>
    <submittedName>
        <fullName evidence="2">Uncharacterized protein</fullName>
    </submittedName>
</protein>
<dbReference type="AlphaFoldDB" id="A0A0A9A3H6"/>
<name>A0A0A9A3H6_ARUDO</name>
<feature type="region of interest" description="Disordered" evidence="1">
    <location>
        <begin position="1"/>
        <end position="39"/>
    </location>
</feature>
<proteinExistence type="predicted"/>
<reference evidence="2" key="1">
    <citation type="submission" date="2014-09" db="EMBL/GenBank/DDBJ databases">
        <authorList>
            <person name="Magalhaes I.L.F."/>
            <person name="Oliveira U."/>
            <person name="Santos F.R."/>
            <person name="Vidigal T.H.D.A."/>
            <person name="Brescovit A.D."/>
            <person name="Santos A.J."/>
        </authorList>
    </citation>
    <scope>NUCLEOTIDE SEQUENCE</scope>
    <source>
        <tissue evidence="2">Shoot tissue taken approximately 20 cm above the soil surface</tissue>
    </source>
</reference>
<dbReference type="EMBL" id="GBRH01252284">
    <property type="protein sequence ID" value="JAD45611.1"/>
    <property type="molecule type" value="Transcribed_RNA"/>
</dbReference>
<evidence type="ECO:0000313" key="2">
    <source>
        <dbReference type="EMBL" id="JAD45611.1"/>
    </source>
</evidence>
<evidence type="ECO:0000256" key="1">
    <source>
        <dbReference type="SAM" id="MobiDB-lite"/>
    </source>
</evidence>
<reference evidence="2" key="2">
    <citation type="journal article" date="2015" name="Data Brief">
        <title>Shoot transcriptome of the giant reed, Arundo donax.</title>
        <authorList>
            <person name="Barrero R.A."/>
            <person name="Guerrero F.D."/>
            <person name="Moolhuijzen P."/>
            <person name="Goolsby J.A."/>
            <person name="Tidwell J."/>
            <person name="Bellgard S.E."/>
            <person name="Bellgard M.I."/>
        </authorList>
    </citation>
    <scope>NUCLEOTIDE SEQUENCE</scope>
    <source>
        <tissue evidence="2">Shoot tissue taken approximately 20 cm above the soil surface</tissue>
    </source>
</reference>
<sequence>MEPVDSQPTKARILRAGHSGGSTQSKHCKGCSTVVAPRK</sequence>
<accession>A0A0A9A3H6</accession>